<sequence>MVDFQSRYKIFSYGYVAPRPRPGKPSARQVKHEANRLLAGSYGDRPVHDCRLPSMIEYNDPHEWEAQLLFHGLQQTFHDVEALHYKLTIQAPCSKREPDKLLFQIGIKGNADGDFHFPRDVITTDDGDIIVADTNNHRIQILNQFGVFKTKIGKKGTGNGEFNQPTGIDQLPNGGLVVADSKNRRIQIFSVNGKFKTSFTTKHEPYSVGTDSFKNIVVATSNGTVEIYDRDLKLVKEFIIPGKKSKRCFPKMCTNSNDEIFITDPQEGCIKCVSYNGKLKYQFKPKTVGDGLVVKPSDICFDQMGQLVVSDSLNHIVNVYSITGEFIRQVLTPPDEVGAIFALTVGPEGHLVVAEFALASDHCVKIFRYKKCECHLSRPSSSKRRTPTPFV</sequence>
<dbReference type="Gene3D" id="2.120.10.30">
    <property type="entry name" value="TolB, C-terminal domain"/>
    <property type="match status" value="1"/>
</dbReference>
<dbReference type="Pfam" id="PF01436">
    <property type="entry name" value="NHL"/>
    <property type="match status" value="2"/>
</dbReference>
<dbReference type="AlphaFoldDB" id="A0AAN8J9J3"/>
<name>A0AAN8J9J3_PATCE</name>
<organism evidence="3 4">
    <name type="scientific">Patella caerulea</name>
    <name type="common">Rayed Mediterranean limpet</name>
    <dbReference type="NCBI Taxonomy" id="87958"/>
    <lineage>
        <taxon>Eukaryota</taxon>
        <taxon>Metazoa</taxon>
        <taxon>Spiralia</taxon>
        <taxon>Lophotrochozoa</taxon>
        <taxon>Mollusca</taxon>
        <taxon>Gastropoda</taxon>
        <taxon>Patellogastropoda</taxon>
        <taxon>Patelloidea</taxon>
        <taxon>Patellidae</taxon>
        <taxon>Patella</taxon>
    </lineage>
</organism>
<keyword evidence="4" id="KW-1185">Reference proteome</keyword>
<dbReference type="PANTHER" id="PTHR24104">
    <property type="entry name" value="E3 UBIQUITIN-PROTEIN LIGASE NHLRC1-RELATED"/>
    <property type="match status" value="1"/>
</dbReference>
<dbReference type="GO" id="GO:0061630">
    <property type="term" value="F:ubiquitin protein ligase activity"/>
    <property type="evidence" value="ECO:0007669"/>
    <property type="project" value="TreeGrafter"/>
</dbReference>
<reference evidence="3 4" key="1">
    <citation type="submission" date="2024-01" db="EMBL/GenBank/DDBJ databases">
        <title>The genome of the rayed Mediterranean limpet Patella caerulea (Linnaeus, 1758).</title>
        <authorList>
            <person name="Anh-Thu Weber A."/>
            <person name="Halstead-Nussloch G."/>
        </authorList>
    </citation>
    <scope>NUCLEOTIDE SEQUENCE [LARGE SCALE GENOMIC DNA]</scope>
    <source>
        <strain evidence="3">AATW-2023a</strain>
        <tissue evidence="3">Whole specimen</tissue>
    </source>
</reference>
<evidence type="ECO:0000313" key="3">
    <source>
        <dbReference type="EMBL" id="KAK6171263.1"/>
    </source>
</evidence>
<evidence type="ECO:0000313" key="4">
    <source>
        <dbReference type="Proteomes" id="UP001347796"/>
    </source>
</evidence>
<comment type="caution">
    <text evidence="3">The sequence shown here is derived from an EMBL/GenBank/DDBJ whole genome shotgun (WGS) entry which is preliminary data.</text>
</comment>
<dbReference type="InterPro" id="IPR050952">
    <property type="entry name" value="TRIM-NHL_E3_ligases"/>
</dbReference>
<feature type="repeat" description="NHL" evidence="2">
    <location>
        <begin position="102"/>
        <end position="145"/>
    </location>
</feature>
<dbReference type="PANTHER" id="PTHR24104:SF25">
    <property type="entry name" value="PROTEIN LIN-41"/>
    <property type="match status" value="1"/>
</dbReference>
<dbReference type="InterPro" id="IPR011042">
    <property type="entry name" value="6-blade_b-propeller_TolB-like"/>
</dbReference>
<dbReference type="CDD" id="cd05819">
    <property type="entry name" value="NHL"/>
    <property type="match status" value="1"/>
</dbReference>
<dbReference type="GO" id="GO:0000209">
    <property type="term" value="P:protein polyubiquitination"/>
    <property type="evidence" value="ECO:0007669"/>
    <property type="project" value="TreeGrafter"/>
</dbReference>
<accession>A0AAN8J9J3</accession>
<dbReference type="PROSITE" id="PS51125">
    <property type="entry name" value="NHL"/>
    <property type="match status" value="2"/>
</dbReference>
<evidence type="ECO:0000256" key="2">
    <source>
        <dbReference type="PROSITE-ProRule" id="PRU00504"/>
    </source>
</evidence>
<dbReference type="Proteomes" id="UP001347796">
    <property type="component" value="Unassembled WGS sequence"/>
</dbReference>
<keyword evidence="1" id="KW-0677">Repeat</keyword>
<dbReference type="EMBL" id="JAZGQO010000014">
    <property type="protein sequence ID" value="KAK6171263.1"/>
    <property type="molecule type" value="Genomic_DNA"/>
</dbReference>
<dbReference type="InterPro" id="IPR001258">
    <property type="entry name" value="NHL_repeat"/>
</dbReference>
<dbReference type="SUPFAM" id="SSF101898">
    <property type="entry name" value="NHL repeat"/>
    <property type="match status" value="1"/>
</dbReference>
<feature type="repeat" description="NHL" evidence="2">
    <location>
        <begin position="149"/>
        <end position="192"/>
    </location>
</feature>
<gene>
    <name evidence="3" type="ORF">SNE40_019489</name>
</gene>
<proteinExistence type="predicted"/>
<protein>
    <submittedName>
        <fullName evidence="3">Uncharacterized protein</fullName>
    </submittedName>
</protein>
<dbReference type="GO" id="GO:0043161">
    <property type="term" value="P:proteasome-mediated ubiquitin-dependent protein catabolic process"/>
    <property type="evidence" value="ECO:0007669"/>
    <property type="project" value="TreeGrafter"/>
</dbReference>
<evidence type="ECO:0000256" key="1">
    <source>
        <dbReference type="ARBA" id="ARBA00022737"/>
    </source>
</evidence>